<dbReference type="PANTHER" id="PTHR32057:SF14">
    <property type="entry name" value="PROTEIN ADENYLYLTRANSFERASE SELO, MITOCHONDRIAL"/>
    <property type="match status" value="1"/>
</dbReference>
<evidence type="ECO:0000256" key="8">
    <source>
        <dbReference type="HAMAP-Rule" id="MF_00692"/>
    </source>
</evidence>
<evidence type="ECO:0000256" key="2">
    <source>
        <dbReference type="ARBA" id="ARBA00022679"/>
    </source>
</evidence>
<dbReference type="EC" id="2.7.7.108" evidence="8"/>
<comment type="catalytic activity">
    <reaction evidence="8">
        <text>L-threonyl-[protein] + ATP = 3-O-(5'-adenylyl)-L-threonyl-[protein] + diphosphate</text>
        <dbReference type="Rhea" id="RHEA:54292"/>
        <dbReference type="Rhea" id="RHEA-COMP:11060"/>
        <dbReference type="Rhea" id="RHEA-COMP:13847"/>
        <dbReference type="ChEBI" id="CHEBI:30013"/>
        <dbReference type="ChEBI" id="CHEBI:30616"/>
        <dbReference type="ChEBI" id="CHEBI:33019"/>
        <dbReference type="ChEBI" id="CHEBI:138113"/>
        <dbReference type="EC" id="2.7.7.108"/>
    </reaction>
</comment>
<comment type="function">
    <text evidence="8">Nucleotidyltransferase involved in the post-translational modification of proteins. It can catalyze the addition of adenosine monophosphate (AMP) or uridine monophosphate (UMP) to a protein, resulting in modifications known as AMPylation and UMPylation.</text>
</comment>
<feature type="binding site" evidence="8">
    <location>
        <position position="264"/>
    </location>
    <ligand>
        <name>ATP</name>
        <dbReference type="ChEBI" id="CHEBI:30616"/>
    </ligand>
</feature>
<comment type="catalytic activity">
    <reaction evidence="8">
        <text>L-seryl-[protein] + UTP = O-(5'-uridylyl)-L-seryl-[protein] + diphosphate</text>
        <dbReference type="Rhea" id="RHEA:64604"/>
        <dbReference type="Rhea" id="RHEA-COMP:9863"/>
        <dbReference type="Rhea" id="RHEA-COMP:16635"/>
        <dbReference type="ChEBI" id="CHEBI:29999"/>
        <dbReference type="ChEBI" id="CHEBI:33019"/>
        <dbReference type="ChEBI" id="CHEBI:46398"/>
        <dbReference type="ChEBI" id="CHEBI:156051"/>
    </reaction>
</comment>
<feature type="binding site" evidence="8">
    <location>
        <position position="130"/>
    </location>
    <ligand>
        <name>ATP</name>
        <dbReference type="ChEBI" id="CHEBI:30616"/>
    </ligand>
</feature>
<name>A0AAU4JX15_9NOCA</name>
<reference evidence="9 10" key="1">
    <citation type="submission" date="2022-10" db="EMBL/GenBank/DDBJ databases">
        <title>The complete genomes of actinobacterial strains from the NBC collection.</title>
        <authorList>
            <person name="Joergensen T.S."/>
            <person name="Alvarez Arevalo M."/>
            <person name="Sterndorff E.B."/>
            <person name="Faurdal D."/>
            <person name="Vuksanovic O."/>
            <person name="Mourched A.-S."/>
            <person name="Charusanti P."/>
            <person name="Shaw S."/>
            <person name="Blin K."/>
            <person name="Weber T."/>
        </authorList>
    </citation>
    <scope>NUCLEOTIDE SEQUENCE [LARGE SCALE GENOMIC DNA]</scope>
    <source>
        <strain evidence="9 10">NBC_00319</strain>
    </source>
</reference>
<keyword evidence="10" id="KW-1185">Reference proteome</keyword>
<evidence type="ECO:0000256" key="3">
    <source>
        <dbReference type="ARBA" id="ARBA00022695"/>
    </source>
</evidence>
<sequence>MTSSAATSTLFTLENTFARDLEGMFVPFVGEHAPDPRVLVVNTDLAEELGLDPEALHTAEAAQILSGSTPPPGATTIAMAYSGHQFGGYQPLLGDGRALLLGELVDAEGARRDLHLKGSGRTRFARGGDGRAAIGPMLREYLISEAMHALGIPTTRALAVTATGQTIMRDAPEPGAVLARVASSHIRVGSFEFALRQGDPLQPLADYAIARHHPDLVGADDRYLRFFEAVVDKQAALVAQWMAVGFIHGVLNTDNTTISGETIDYGPCAFMDAYDPATVFSSIDVQGRYAYTNQPPVIGWNLARFAESLIPLVAAQISADPDEPDTDAAIAALTGVLGTFLDRHDAHLARHFAAKIGLAEPDSALIDDLQTVMREHRPDFTGTFRALAEELRGNSRPLDDLIPRDAIAPWLDRWHAALPEAEEATAAAMDRVNPIYIPRNHLVDIALRAATEGDLEKFEMLLGVITRPFDADPALGAYAQPAPDDFGEGFQTFCGT</sequence>
<dbReference type="GO" id="GO:0005524">
    <property type="term" value="F:ATP binding"/>
    <property type="evidence" value="ECO:0007669"/>
    <property type="project" value="UniProtKB-UniRule"/>
</dbReference>
<feature type="binding site" evidence="8">
    <location>
        <position position="97"/>
    </location>
    <ligand>
        <name>ATP</name>
        <dbReference type="ChEBI" id="CHEBI:30616"/>
    </ligand>
</feature>
<feature type="binding site" evidence="8">
    <location>
        <position position="187"/>
    </location>
    <ligand>
        <name>ATP</name>
        <dbReference type="ChEBI" id="CHEBI:30616"/>
    </ligand>
</feature>
<feature type="binding site" evidence="8">
    <location>
        <position position="94"/>
    </location>
    <ligand>
        <name>ATP</name>
        <dbReference type="ChEBI" id="CHEBI:30616"/>
    </ligand>
</feature>
<proteinExistence type="inferred from homology"/>
<evidence type="ECO:0000256" key="7">
    <source>
        <dbReference type="ARBA" id="ARBA00022842"/>
    </source>
</evidence>
<dbReference type="PANTHER" id="PTHR32057">
    <property type="entry name" value="PROTEIN ADENYLYLTRANSFERASE SELO, MITOCHONDRIAL"/>
    <property type="match status" value="1"/>
</dbReference>
<evidence type="ECO:0000313" key="10">
    <source>
        <dbReference type="Proteomes" id="UP001432128"/>
    </source>
</evidence>
<evidence type="ECO:0000256" key="5">
    <source>
        <dbReference type="ARBA" id="ARBA00022741"/>
    </source>
</evidence>
<gene>
    <name evidence="8" type="primary">ydiU</name>
    <name evidence="8" type="synonym">selO</name>
    <name evidence="9" type="ORF">OG579_11210</name>
</gene>
<evidence type="ECO:0000313" key="9">
    <source>
        <dbReference type="EMBL" id="WUM18329.1"/>
    </source>
</evidence>
<dbReference type="RefSeq" id="WP_328855996.1">
    <property type="nucleotide sequence ID" value="NZ_CP108021.1"/>
</dbReference>
<dbReference type="InterPro" id="IPR003846">
    <property type="entry name" value="SelO"/>
</dbReference>
<dbReference type="EC" id="2.7.7.-" evidence="8"/>
<dbReference type="KEGG" id="whr:OG579_11210"/>
<dbReference type="Pfam" id="PF02696">
    <property type="entry name" value="SelO"/>
    <property type="match status" value="1"/>
</dbReference>
<dbReference type="GO" id="GO:0070733">
    <property type="term" value="F:AMPylase activity"/>
    <property type="evidence" value="ECO:0007669"/>
    <property type="project" value="UniProtKB-EC"/>
</dbReference>
<comment type="similarity">
    <text evidence="1 8">Belongs to the SELO family.</text>
</comment>
<dbReference type="Proteomes" id="UP001432128">
    <property type="component" value="Chromosome"/>
</dbReference>
<comment type="catalytic activity">
    <reaction evidence="8">
        <text>L-tyrosyl-[protein] + UTP = O-(5'-uridylyl)-L-tyrosyl-[protein] + diphosphate</text>
        <dbReference type="Rhea" id="RHEA:83887"/>
        <dbReference type="Rhea" id="RHEA-COMP:10136"/>
        <dbReference type="Rhea" id="RHEA-COMP:20238"/>
        <dbReference type="ChEBI" id="CHEBI:33019"/>
        <dbReference type="ChEBI" id="CHEBI:46398"/>
        <dbReference type="ChEBI" id="CHEBI:46858"/>
        <dbReference type="ChEBI" id="CHEBI:90602"/>
    </reaction>
</comment>
<keyword evidence="4 8" id="KW-0479">Metal-binding</keyword>
<keyword evidence="7 8" id="KW-0460">Magnesium</keyword>
<keyword evidence="5 8" id="KW-0547">Nucleotide-binding</keyword>
<dbReference type="GO" id="GO:0030145">
    <property type="term" value="F:manganese ion binding"/>
    <property type="evidence" value="ECO:0007669"/>
    <property type="project" value="UniProtKB-UniRule"/>
</dbReference>
<comment type="catalytic activity">
    <reaction evidence="8">
        <text>L-tyrosyl-[protein] + ATP = O-(5'-adenylyl)-L-tyrosyl-[protein] + diphosphate</text>
        <dbReference type="Rhea" id="RHEA:54288"/>
        <dbReference type="Rhea" id="RHEA-COMP:10136"/>
        <dbReference type="Rhea" id="RHEA-COMP:13846"/>
        <dbReference type="ChEBI" id="CHEBI:30616"/>
        <dbReference type="ChEBI" id="CHEBI:33019"/>
        <dbReference type="ChEBI" id="CHEBI:46858"/>
        <dbReference type="ChEBI" id="CHEBI:83624"/>
        <dbReference type="EC" id="2.7.7.108"/>
    </reaction>
</comment>
<comment type="cofactor">
    <cofactor evidence="8">
        <name>Mg(2+)</name>
        <dbReference type="ChEBI" id="CHEBI:18420"/>
    </cofactor>
    <cofactor evidence="8">
        <name>Mn(2+)</name>
        <dbReference type="ChEBI" id="CHEBI:29035"/>
    </cofactor>
</comment>
<comment type="catalytic activity">
    <reaction evidence="8">
        <text>L-seryl-[protein] + ATP = 3-O-(5'-adenylyl)-L-seryl-[protein] + diphosphate</text>
        <dbReference type="Rhea" id="RHEA:58120"/>
        <dbReference type="Rhea" id="RHEA-COMP:9863"/>
        <dbReference type="Rhea" id="RHEA-COMP:15073"/>
        <dbReference type="ChEBI" id="CHEBI:29999"/>
        <dbReference type="ChEBI" id="CHEBI:30616"/>
        <dbReference type="ChEBI" id="CHEBI:33019"/>
        <dbReference type="ChEBI" id="CHEBI:142516"/>
        <dbReference type="EC" id="2.7.7.108"/>
    </reaction>
</comment>
<feature type="binding site" evidence="8">
    <location>
        <position position="96"/>
    </location>
    <ligand>
        <name>ATP</name>
        <dbReference type="ChEBI" id="CHEBI:30616"/>
    </ligand>
</feature>
<feature type="binding site" evidence="8">
    <location>
        <position position="180"/>
    </location>
    <ligand>
        <name>ATP</name>
        <dbReference type="ChEBI" id="CHEBI:30616"/>
    </ligand>
</feature>
<feature type="binding site" evidence="8">
    <location>
        <position position="255"/>
    </location>
    <ligand>
        <name>Mg(2+)</name>
        <dbReference type="ChEBI" id="CHEBI:18420"/>
    </ligand>
</feature>
<dbReference type="NCBIfam" id="NF000658">
    <property type="entry name" value="PRK00029.1"/>
    <property type="match status" value="1"/>
</dbReference>
<feature type="binding site" evidence="8">
    <location>
        <position position="129"/>
    </location>
    <ligand>
        <name>ATP</name>
        <dbReference type="ChEBI" id="CHEBI:30616"/>
    </ligand>
</feature>
<dbReference type="AlphaFoldDB" id="A0AAU4JX15"/>
<evidence type="ECO:0000256" key="4">
    <source>
        <dbReference type="ARBA" id="ARBA00022723"/>
    </source>
</evidence>
<dbReference type="EMBL" id="CP108021">
    <property type="protein sequence ID" value="WUM18329.1"/>
    <property type="molecule type" value="Genomic_DNA"/>
</dbReference>
<keyword evidence="2 8" id="KW-0808">Transferase</keyword>
<keyword evidence="8" id="KW-0464">Manganese</keyword>
<dbReference type="GO" id="GO:0000287">
    <property type="term" value="F:magnesium ion binding"/>
    <property type="evidence" value="ECO:0007669"/>
    <property type="project" value="UniProtKB-UniRule"/>
</dbReference>
<feature type="active site" description="Proton acceptor" evidence="8">
    <location>
        <position position="254"/>
    </location>
</feature>
<keyword evidence="6 8" id="KW-0067">ATP-binding</keyword>
<organism evidence="9 10">
    <name type="scientific">Williamsia herbipolensis</name>
    <dbReference type="NCBI Taxonomy" id="1603258"/>
    <lineage>
        <taxon>Bacteria</taxon>
        <taxon>Bacillati</taxon>
        <taxon>Actinomycetota</taxon>
        <taxon>Actinomycetes</taxon>
        <taxon>Mycobacteriales</taxon>
        <taxon>Nocardiaceae</taxon>
        <taxon>Williamsia</taxon>
    </lineage>
</organism>
<evidence type="ECO:0000256" key="6">
    <source>
        <dbReference type="ARBA" id="ARBA00022840"/>
    </source>
</evidence>
<comment type="catalytic activity">
    <reaction evidence="8">
        <text>L-histidyl-[protein] + UTP = N(tele)-(5'-uridylyl)-L-histidyl-[protein] + diphosphate</text>
        <dbReference type="Rhea" id="RHEA:83891"/>
        <dbReference type="Rhea" id="RHEA-COMP:9745"/>
        <dbReference type="Rhea" id="RHEA-COMP:20239"/>
        <dbReference type="ChEBI" id="CHEBI:29979"/>
        <dbReference type="ChEBI" id="CHEBI:33019"/>
        <dbReference type="ChEBI" id="CHEBI:46398"/>
        <dbReference type="ChEBI" id="CHEBI:233474"/>
    </reaction>
</comment>
<feature type="binding site" evidence="8">
    <location>
        <position position="264"/>
    </location>
    <ligand>
        <name>Mg(2+)</name>
        <dbReference type="ChEBI" id="CHEBI:18420"/>
    </ligand>
</feature>
<accession>A0AAU4JX15</accession>
<protein>
    <recommendedName>
        <fullName evidence="8">Protein nucleotidyltransferase YdiU</fullName>
        <ecNumber evidence="8">2.7.7.-</ecNumber>
    </recommendedName>
    <alternativeName>
        <fullName evidence="8">Protein adenylyltransferase YdiU</fullName>
        <ecNumber evidence="8">2.7.7.108</ecNumber>
    </alternativeName>
    <alternativeName>
        <fullName evidence="8">Protein uridylyltransferase YdiU</fullName>
        <ecNumber evidence="8">2.7.7.-</ecNumber>
    </alternativeName>
</protein>
<evidence type="ECO:0000256" key="1">
    <source>
        <dbReference type="ARBA" id="ARBA00009747"/>
    </source>
</evidence>
<dbReference type="HAMAP" id="MF_00692">
    <property type="entry name" value="SelO"/>
    <property type="match status" value="1"/>
</dbReference>
<keyword evidence="3 8" id="KW-0548">Nucleotidyltransferase</keyword>
<feature type="binding site" evidence="8">
    <location>
        <position position="117"/>
    </location>
    <ligand>
        <name>ATP</name>
        <dbReference type="ChEBI" id="CHEBI:30616"/>
    </ligand>
</feature>